<organism evidence="1 2">
    <name type="scientific">Vibrio casei</name>
    <dbReference type="NCBI Taxonomy" id="673372"/>
    <lineage>
        <taxon>Bacteria</taxon>
        <taxon>Pseudomonadati</taxon>
        <taxon>Pseudomonadota</taxon>
        <taxon>Gammaproteobacteria</taxon>
        <taxon>Vibrionales</taxon>
        <taxon>Vibrionaceae</taxon>
        <taxon>Vibrio</taxon>
    </lineage>
</organism>
<keyword evidence="2" id="KW-1185">Reference proteome</keyword>
<protein>
    <recommendedName>
        <fullName evidence="3">Oxidoreductase</fullName>
    </recommendedName>
</protein>
<dbReference type="RefSeq" id="WP_086960681.1">
    <property type="nucleotide sequence ID" value="NZ_FUKS01000035.1"/>
</dbReference>
<dbReference type="SUPFAM" id="SSF56524">
    <property type="entry name" value="Oxidoreductase molybdopterin-binding domain"/>
    <property type="match status" value="1"/>
</dbReference>
<evidence type="ECO:0008006" key="3">
    <source>
        <dbReference type="Google" id="ProtNLM"/>
    </source>
</evidence>
<proteinExistence type="predicted"/>
<dbReference type="InterPro" id="IPR036374">
    <property type="entry name" value="OxRdtase_Mopterin-bd_sf"/>
</dbReference>
<dbReference type="EMBL" id="QPGL01000001">
    <property type="protein sequence ID" value="RCS73862.1"/>
    <property type="molecule type" value="Genomic_DNA"/>
</dbReference>
<reference evidence="1 2" key="1">
    <citation type="journal article" date="2017" name="Elife">
        <title>Extensive horizontal gene transfer in cheese-associated bacteria.</title>
        <authorList>
            <person name="Bonham K.S."/>
            <person name="Wolfe B.E."/>
            <person name="Dutton R.J."/>
        </authorList>
    </citation>
    <scope>NUCLEOTIDE SEQUENCE [LARGE SCALE GENOMIC DNA]</scope>
    <source>
        <strain evidence="1 2">JB196</strain>
    </source>
</reference>
<evidence type="ECO:0000313" key="2">
    <source>
        <dbReference type="Proteomes" id="UP000252479"/>
    </source>
</evidence>
<gene>
    <name evidence="1" type="ORF">CIK83_09820</name>
</gene>
<dbReference type="Proteomes" id="UP000252479">
    <property type="component" value="Unassembled WGS sequence"/>
</dbReference>
<accession>A0A368LPQ7</accession>
<name>A0A368LPQ7_9VIBR</name>
<sequence length="160" mass="18297">MNIKLLISILITLVSAFSPLSVFAESRVLLTLTDNHGFTKTFTREALQALPQSELTTETPWTKGNNIYQGPQLSTILDFAPNGFSTFRVYALNEYSYEITKADLKKYQFILAIKENGKAIRIRDKGPLWILIPFSKYPEIKTGDEILNQLVWQLNRIEII</sequence>
<evidence type="ECO:0000313" key="1">
    <source>
        <dbReference type="EMBL" id="RCS73862.1"/>
    </source>
</evidence>
<comment type="caution">
    <text evidence="1">The sequence shown here is derived from an EMBL/GenBank/DDBJ whole genome shotgun (WGS) entry which is preliminary data.</text>
</comment>
<dbReference type="AlphaFoldDB" id="A0A368LPQ7"/>
<dbReference type="GeneID" id="303189222"/>